<accession>A0ABR7DQ86</accession>
<feature type="transmembrane region" description="Helical" evidence="1">
    <location>
        <begin position="70"/>
        <end position="88"/>
    </location>
</feature>
<keyword evidence="1" id="KW-0812">Transmembrane</keyword>
<evidence type="ECO:0000313" key="3">
    <source>
        <dbReference type="Proteomes" id="UP000651475"/>
    </source>
</evidence>
<dbReference type="Proteomes" id="UP000651475">
    <property type="component" value="Unassembled WGS sequence"/>
</dbReference>
<evidence type="ECO:0000256" key="1">
    <source>
        <dbReference type="SAM" id="Phobius"/>
    </source>
</evidence>
<keyword evidence="1" id="KW-1133">Transmembrane helix</keyword>
<feature type="transmembrane region" description="Helical" evidence="1">
    <location>
        <begin position="190"/>
        <end position="207"/>
    </location>
</feature>
<comment type="caution">
    <text evidence="2">The sequence shown here is derived from an EMBL/GenBank/DDBJ whole genome shotgun (WGS) entry which is preliminary data.</text>
</comment>
<dbReference type="EMBL" id="JACOOJ010000021">
    <property type="protein sequence ID" value="MBC5633581.1"/>
    <property type="molecule type" value="Genomic_DNA"/>
</dbReference>
<feature type="transmembrane region" description="Helical" evidence="1">
    <location>
        <begin position="12"/>
        <end position="29"/>
    </location>
</feature>
<name>A0ABR7DQ86_9BACT</name>
<dbReference type="PANTHER" id="PTHR37422">
    <property type="entry name" value="TEICHURONIC ACID BIOSYNTHESIS PROTEIN TUAE"/>
    <property type="match status" value="1"/>
</dbReference>
<feature type="transmembrane region" description="Helical" evidence="1">
    <location>
        <begin position="162"/>
        <end position="183"/>
    </location>
</feature>
<sequence length="237" mass="26330">MKLELHRHGIRTTLASVFGAMLLATPLVGDSGLTNGIVMGKVFWFHLSMSLMAIGTVVTAWFGGRKSIPFALPDGLLLLFAGITLATYDWQLDPEPGKLLFGGQLFVLWFLLRYWLAEAPFLKFFFLFVGMLTGLVEAVWGMQQLHGYAYSNHSLFRLTGSFFNPGPYCGYLAAVLPVCLWAALKFQKGMHYFAWICAGAILIVLPAGMSRSAWMAAVVACGWVYWTERIGWEKAKA</sequence>
<protein>
    <submittedName>
        <fullName evidence="2">Uncharacterized protein</fullName>
    </submittedName>
</protein>
<keyword evidence="1" id="KW-0472">Membrane</keyword>
<feature type="transmembrane region" description="Helical" evidence="1">
    <location>
        <begin position="100"/>
        <end position="117"/>
    </location>
</feature>
<feature type="transmembrane region" description="Helical" evidence="1">
    <location>
        <begin position="41"/>
        <end position="63"/>
    </location>
</feature>
<reference evidence="2 3" key="1">
    <citation type="submission" date="2020-08" db="EMBL/GenBank/DDBJ databases">
        <title>Genome public.</title>
        <authorList>
            <person name="Liu C."/>
            <person name="Sun Q."/>
        </authorList>
    </citation>
    <scope>NUCLEOTIDE SEQUENCE [LARGE SCALE GENOMIC DNA]</scope>
    <source>
        <strain evidence="2 3">NSJ-79</strain>
    </source>
</reference>
<feature type="non-terminal residue" evidence="2">
    <location>
        <position position="237"/>
    </location>
</feature>
<gene>
    <name evidence="2" type="ORF">H8S65_12490</name>
</gene>
<proteinExistence type="predicted"/>
<organism evidence="2 3">
    <name type="scientific">Parabacteroides hominis</name>
    <dbReference type="NCBI Taxonomy" id="2763057"/>
    <lineage>
        <taxon>Bacteria</taxon>
        <taxon>Pseudomonadati</taxon>
        <taxon>Bacteroidota</taxon>
        <taxon>Bacteroidia</taxon>
        <taxon>Bacteroidales</taxon>
        <taxon>Tannerellaceae</taxon>
        <taxon>Parabacteroides</taxon>
    </lineage>
</organism>
<keyword evidence="3" id="KW-1185">Reference proteome</keyword>
<evidence type="ECO:0000313" key="2">
    <source>
        <dbReference type="EMBL" id="MBC5633581.1"/>
    </source>
</evidence>
<dbReference type="PANTHER" id="PTHR37422:SF13">
    <property type="entry name" value="LIPOPOLYSACCHARIDE BIOSYNTHESIS PROTEIN PA4999-RELATED"/>
    <property type="match status" value="1"/>
</dbReference>
<feature type="transmembrane region" description="Helical" evidence="1">
    <location>
        <begin position="124"/>
        <end position="142"/>
    </location>
</feature>
<dbReference type="InterPro" id="IPR051533">
    <property type="entry name" value="WaaL-like"/>
</dbReference>